<reference evidence="2 3" key="1">
    <citation type="journal article" date="2021" name="ISME Commun">
        <title>Automated analysis of genomic sequences facilitates high-throughput and comprehensive description of bacteria.</title>
        <authorList>
            <person name="Hitch T.C.A."/>
        </authorList>
    </citation>
    <scope>NUCLEOTIDE SEQUENCE [LARGE SCALE GENOMIC DNA]</scope>
    <source>
        <strain evidence="2 3">Sanger_23</strain>
    </source>
</reference>
<keyword evidence="1" id="KW-0812">Transmembrane</keyword>
<dbReference type="Pfam" id="PF13346">
    <property type="entry name" value="ABC2_membrane_5"/>
    <property type="match status" value="1"/>
</dbReference>
<feature type="transmembrane region" description="Helical" evidence="1">
    <location>
        <begin position="87"/>
        <end position="112"/>
    </location>
</feature>
<feature type="transmembrane region" description="Helical" evidence="1">
    <location>
        <begin position="188"/>
        <end position="209"/>
    </location>
</feature>
<dbReference type="Proteomes" id="UP001652409">
    <property type="component" value="Unassembled WGS sequence"/>
</dbReference>
<evidence type="ECO:0000256" key="1">
    <source>
        <dbReference type="SAM" id="Phobius"/>
    </source>
</evidence>
<feature type="transmembrane region" description="Helical" evidence="1">
    <location>
        <begin position="145"/>
        <end position="167"/>
    </location>
</feature>
<feature type="transmembrane region" description="Helical" evidence="1">
    <location>
        <begin position="21"/>
        <end position="48"/>
    </location>
</feature>
<organism evidence="2 3">
    <name type="scientific">Blautia ammoniilytica</name>
    <dbReference type="NCBI Taxonomy" id="2981782"/>
    <lineage>
        <taxon>Bacteria</taxon>
        <taxon>Bacillati</taxon>
        <taxon>Bacillota</taxon>
        <taxon>Clostridia</taxon>
        <taxon>Lachnospirales</taxon>
        <taxon>Lachnospiraceae</taxon>
        <taxon>Blautia</taxon>
    </lineage>
</organism>
<dbReference type="EMBL" id="JAOQJL010000042">
    <property type="protein sequence ID" value="MCU6766859.1"/>
    <property type="molecule type" value="Genomic_DNA"/>
</dbReference>
<evidence type="ECO:0000313" key="2">
    <source>
        <dbReference type="EMBL" id="MCU6766859.1"/>
    </source>
</evidence>
<accession>A0ABT2TZI8</accession>
<sequence length="214" mass="24365">MKGLLTKDFLTLKKKYGIVRVIIDLAIIITLMIVLESAAPIYICFLLLPLEITSMIISLTTCDEEWRWDKFAISLPITKTSIVKSRYLLSGILSFIGLIISILVNTISYFCFPKYKYGFYLFIAFASFAVILLFLAFILPSTYSLGVNAGFAIMIVLLAILLVLGFWSKLTNNSIMWFVVDNFEFCTFIGFLSSIAIYILSYILSINFFKKKHI</sequence>
<feature type="transmembrane region" description="Helical" evidence="1">
    <location>
        <begin position="119"/>
        <end position="139"/>
    </location>
</feature>
<comment type="caution">
    <text evidence="2">The sequence shown here is derived from an EMBL/GenBank/DDBJ whole genome shotgun (WGS) entry which is preliminary data.</text>
</comment>
<keyword evidence="1" id="KW-0472">Membrane</keyword>
<evidence type="ECO:0000313" key="3">
    <source>
        <dbReference type="Proteomes" id="UP001652409"/>
    </source>
</evidence>
<dbReference type="PANTHER" id="PTHR41309:SF2">
    <property type="entry name" value="MEMBRANE PROTEIN"/>
    <property type="match status" value="1"/>
</dbReference>
<proteinExistence type="predicted"/>
<gene>
    <name evidence="2" type="ORF">OCV61_15875</name>
</gene>
<name>A0ABT2TZI8_9FIRM</name>
<protein>
    <submittedName>
        <fullName evidence="2">ABC-2 transporter permease</fullName>
    </submittedName>
</protein>
<dbReference type="PANTHER" id="PTHR41309">
    <property type="entry name" value="MEMBRANE PROTEIN-RELATED"/>
    <property type="match status" value="1"/>
</dbReference>
<keyword evidence="3" id="KW-1185">Reference proteome</keyword>
<keyword evidence="1" id="KW-1133">Transmembrane helix</keyword>
<dbReference type="RefSeq" id="WP_158422630.1">
    <property type="nucleotide sequence ID" value="NZ_JAOQJL010000042.1"/>
</dbReference>
<dbReference type="InterPro" id="IPR025699">
    <property type="entry name" value="ABC2_memb-like"/>
</dbReference>